<dbReference type="SUPFAM" id="SSF75553">
    <property type="entry name" value="Smc hinge domain"/>
    <property type="match status" value="1"/>
</dbReference>
<organism evidence="14 15">
    <name type="scientific">Candida oxycetoniae</name>
    <dbReference type="NCBI Taxonomy" id="497107"/>
    <lineage>
        <taxon>Eukaryota</taxon>
        <taxon>Fungi</taxon>
        <taxon>Dikarya</taxon>
        <taxon>Ascomycota</taxon>
        <taxon>Saccharomycotina</taxon>
        <taxon>Pichiomycetes</taxon>
        <taxon>Debaryomycetaceae</taxon>
        <taxon>Candida/Lodderomyces clade</taxon>
        <taxon>Candida</taxon>
    </lineage>
</organism>
<evidence type="ECO:0000256" key="5">
    <source>
        <dbReference type="ARBA" id="ARBA00022776"/>
    </source>
</evidence>
<evidence type="ECO:0000256" key="2">
    <source>
        <dbReference type="ARBA" id="ARBA00006005"/>
    </source>
</evidence>
<dbReference type="GO" id="GO:0051301">
    <property type="term" value="P:cell division"/>
    <property type="evidence" value="ECO:0007669"/>
    <property type="project" value="UniProtKB-KW"/>
</dbReference>
<feature type="coiled-coil region" evidence="12">
    <location>
        <begin position="863"/>
        <end position="897"/>
    </location>
</feature>
<evidence type="ECO:0000256" key="9">
    <source>
        <dbReference type="ARBA" id="ARBA00023242"/>
    </source>
</evidence>
<feature type="coiled-coil region" evidence="12">
    <location>
        <begin position="934"/>
        <end position="1010"/>
    </location>
</feature>
<comment type="similarity">
    <text evidence="2">Belongs to the SMC family. SMC4 subfamily.</text>
</comment>
<dbReference type="InterPro" id="IPR010935">
    <property type="entry name" value="SMC_hinge"/>
</dbReference>
<dbReference type="PIRSF" id="PIRSF005719">
    <property type="entry name" value="SMC"/>
    <property type="match status" value="1"/>
</dbReference>
<keyword evidence="3" id="KW-0132">Cell division</keyword>
<dbReference type="Proteomes" id="UP001202479">
    <property type="component" value="Unassembled WGS sequence"/>
</dbReference>
<evidence type="ECO:0000313" key="15">
    <source>
        <dbReference type="Proteomes" id="UP001202479"/>
    </source>
</evidence>
<comment type="subcellular location">
    <subcellularLocation>
        <location evidence="1 11">Nucleus</location>
    </subcellularLocation>
</comment>
<dbReference type="SUPFAM" id="SSF52540">
    <property type="entry name" value="P-loop containing nucleoside triphosphate hydrolases"/>
    <property type="match status" value="1"/>
</dbReference>
<evidence type="ECO:0000256" key="10">
    <source>
        <dbReference type="ARBA" id="ARBA00023306"/>
    </source>
</evidence>
<keyword evidence="4" id="KW-0547">Nucleotide-binding</keyword>
<dbReference type="GO" id="GO:0007076">
    <property type="term" value="P:mitotic chromosome condensation"/>
    <property type="evidence" value="ECO:0007669"/>
    <property type="project" value="UniProtKB-ARBA"/>
</dbReference>
<dbReference type="SMART" id="SM00968">
    <property type="entry name" value="SMC_hinge"/>
    <property type="match status" value="1"/>
</dbReference>
<dbReference type="GeneID" id="73379910"/>
<evidence type="ECO:0000256" key="7">
    <source>
        <dbReference type="ARBA" id="ARBA00023054"/>
    </source>
</evidence>
<sequence>MMSGRRALPSTLNTPTAVRVGTESSIPQSQAETLLTEFIDASEYNNNPFNVKKQNQETGLASNNGGSVPLISQLKRIQRTIKQLVLTNFKSYAGRQVIGPFHTSFSSVVGPNGSGKSNVIDSMLFVFGFKANKMRQGKISELIHNSGDETRPEFCQVDIHFEMVLDGPPLEVVHNSQLVISRKAFQNNQSQYYLDGKKSTYTEVTTLLKQKGVDLDHKRFLILQGEVESIAQMKPKGEKEGDDDGLLEYLEDIIGTTKYKKLIEDSMVQIEELNTMCQEKSDRFAFVEKDKLLLDERKVEALRFLELEKKLEKFKSMQKQYDLRRYKREVDQKEGEVQELSDTLEKKRLENANLLKSIDNKVASQAAINKQVKTLVSELGTFQKEKKTLNQKSVSFEEKQKSLETKLKKANKSVTSSTQSLANANQKLSTYSNSSSQYKCEIDALTNNLQREEEKLTSMREKLTQRTSTFTNEIEDLQKKLDPWTSKLKNNENQIQLTQSNIDMLETQMNRTKMQLEESKNRLREIKQEGKNKETQLQEKELDLERIIEQTALGEEQTNSLKVVLDKLKAQITKQKNKLSDSLAVMQTKENKNSVLAALTKLAKSGRIDDFYGRLGDLGTIDEQYDVAISTAAAPGLDSMVVETVETAQTCIEYLRKNKLGYANFICLNKLSKFDLSKISTPGDPSRIKRLFDLITPVSDKFAPAFFSKMFNTLVAPTLSEAKAVAYGAKRWKVVTLDGKVIDTFGTMSGGGYVQRGAMKLGGGNKVVGEVLEHEKEIEIEDIRVRLRELEQKHQEVKKEYDENMAALQQVKALEPETKLALDKLQLDIAGLASEMKEIAQFRKSLALEQEQMETDNPFEKQISEKKGALASLNEERNRIKSEMADSENRILLLEQKIMEAGGVELKVQNSRVDSIKQQISIINDKTSGDRIAIKKLESDVQRYKRLIEEATLEKDILEKDLLAIQQSHKSLLSQMVLLDEKIQALDQHKRDKDEELEIIRVDIEGMQEELSGFKQFEVDTLNQVEKITSVLRKLNHLVDENERALENTAVRDVEPYIYWMDNNDDDDRAKFLMPSPTHKLSPTELDDVDIEAVNSEVDELEKYMANVRVDIEILKEYGAKIVEYQQRKDDLNKAVQQRDTKRDYCEDLKKKRLDEFMQGFMDISMTLKDMYRMITMGGNAELELVDSLDPFSEGILFSVMPPKKSWKNISNLSGGEKTLSSLALVFALHKYKPTPLYVMDEIDAALDFRNVSIVANYIKERTKNAQFVVISLRNNMFELAQKLIGIYKVKDKTTSVALLNGEMQ</sequence>
<dbReference type="InterPro" id="IPR003395">
    <property type="entry name" value="RecF/RecN/SMC_N"/>
</dbReference>
<dbReference type="Gene3D" id="1.20.1060.20">
    <property type="match status" value="1"/>
</dbReference>
<reference evidence="14" key="1">
    <citation type="journal article" date="2022" name="DNA Res.">
        <title>Genome analysis of five recently described species of the CUG-Ser clade uncovers Candida theae as a new hybrid lineage with pathogenic potential in the Candida parapsilosis species complex.</title>
        <authorList>
            <person name="Mixao V."/>
            <person name="Del Olmo V."/>
            <person name="Hegedusova E."/>
            <person name="Saus E."/>
            <person name="Pryszcz L."/>
            <person name="Cillingova A."/>
            <person name="Nosek J."/>
            <person name="Gabaldon T."/>
        </authorList>
    </citation>
    <scope>NUCLEOTIDE SEQUENCE</scope>
    <source>
        <strain evidence="14">CBS 10844</strain>
    </source>
</reference>
<protein>
    <recommendedName>
        <fullName evidence="11">Structural maintenance of chromosomes protein</fullName>
    </recommendedName>
</protein>
<feature type="coiled-coil region" evidence="12">
    <location>
        <begin position="435"/>
        <end position="550"/>
    </location>
</feature>
<dbReference type="InterPro" id="IPR024704">
    <property type="entry name" value="SMC"/>
</dbReference>
<keyword evidence="8" id="KW-0226">DNA condensation</keyword>
<feature type="coiled-coil region" evidence="12">
    <location>
        <begin position="323"/>
        <end position="357"/>
    </location>
</feature>
<dbReference type="GO" id="GO:0005634">
    <property type="term" value="C:nucleus"/>
    <property type="evidence" value="ECO:0007669"/>
    <property type="project" value="UniProtKB-SubCell"/>
</dbReference>
<comment type="caution">
    <text evidence="14">The sequence shown here is derived from an EMBL/GenBank/DDBJ whole genome shotgun (WGS) entry which is preliminary data.</text>
</comment>
<evidence type="ECO:0000256" key="1">
    <source>
        <dbReference type="ARBA" id="ARBA00004123"/>
    </source>
</evidence>
<keyword evidence="7 12" id="KW-0175">Coiled coil</keyword>
<dbReference type="EMBL" id="JAHUZD010000073">
    <property type="protein sequence ID" value="KAI3404877.2"/>
    <property type="molecule type" value="Genomic_DNA"/>
</dbReference>
<feature type="coiled-coil region" evidence="12">
    <location>
        <begin position="1091"/>
        <end position="1135"/>
    </location>
</feature>
<dbReference type="Gene3D" id="3.40.50.300">
    <property type="entry name" value="P-loop containing nucleotide triphosphate hydrolases"/>
    <property type="match status" value="2"/>
</dbReference>
<evidence type="ECO:0000313" key="14">
    <source>
        <dbReference type="EMBL" id="KAI3404877.2"/>
    </source>
</evidence>
<dbReference type="GO" id="GO:0000796">
    <property type="term" value="C:condensin complex"/>
    <property type="evidence" value="ECO:0007669"/>
    <property type="project" value="TreeGrafter"/>
</dbReference>
<dbReference type="Pfam" id="PF06470">
    <property type="entry name" value="SMC_hinge"/>
    <property type="match status" value="1"/>
</dbReference>
<dbReference type="Gene3D" id="3.30.70.1620">
    <property type="match status" value="1"/>
</dbReference>
<name>A0AAI9WY38_9ASCO</name>
<evidence type="ECO:0000256" key="4">
    <source>
        <dbReference type="ARBA" id="ARBA00022741"/>
    </source>
</evidence>
<dbReference type="FunFam" id="3.40.50.300:FF:000585">
    <property type="entry name" value="Structural maintenance of chromosomes 4"/>
    <property type="match status" value="1"/>
</dbReference>
<gene>
    <name evidence="14" type="ORF">KGF56_002293</name>
</gene>
<dbReference type="Pfam" id="PF02463">
    <property type="entry name" value="SMC_N"/>
    <property type="match status" value="1"/>
</dbReference>
<feature type="domain" description="SMC hinge" evidence="13">
    <location>
        <begin position="609"/>
        <end position="726"/>
    </location>
</feature>
<dbReference type="InterPro" id="IPR027417">
    <property type="entry name" value="P-loop_NTPase"/>
</dbReference>
<dbReference type="RefSeq" id="XP_049180622.1">
    <property type="nucleotide sequence ID" value="XM_049323506.1"/>
</dbReference>
<keyword evidence="6" id="KW-0067">ATP-binding</keyword>
<dbReference type="PANTHER" id="PTHR18937:SF172">
    <property type="entry name" value="STRUCTURAL MAINTENANCE OF CHROMOSOMES PROTEIN"/>
    <property type="match status" value="1"/>
</dbReference>
<feature type="coiled-coil region" evidence="12">
    <location>
        <begin position="773"/>
        <end position="811"/>
    </location>
</feature>
<keyword evidence="9 11" id="KW-0539">Nucleus</keyword>
<dbReference type="GO" id="GO:0016887">
    <property type="term" value="F:ATP hydrolysis activity"/>
    <property type="evidence" value="ECO:0007669"/>
    <property type="project" value="InterPro"/>
</dbReference>
<keyword evidence="5" id="KW-0498">Mitosis</keyword>
<dbReference type="GO" id="GO:0005524">
    <property type="term" value="F:ATP binding"/>
    <property type="evidence" value="ECO:0007669"/>
    <property type="project" value="UniProtKB-KW"/>
</dbReference>
<dbReference type="Gene3D" id="6.10.250.3390">
    <property type="match status" value="1"/>
</dbReference>
<dbReference type="FunFam" id="3.40.50.300:FF:000481">
    <property type="entry name" value="Structural maintenance of chromosomes 4"/>
    <property type="match status" value="1"/>
</dbReference>
<accession>A0AAI9WY38</accession>
<evidence type="ECO:0000256" key="3">
    <source>
        <dbReference type="ARBA" id="ARBA00022618"/>
    </source>
</evidence>
<evidence type="ECO:0000256" key="8">
    <source>
        <dbReference type="ARBA" id="ARBA00023067"/>
    </source>
</evidence>
<dbReference type="PANTHER" id="PTHR18937">
    <property type="entry name" value="STRUCTURAL MAINTENANCE OF CHROMOSOMES SMC FAMILY MEMBER"/>
    <property type="match status" value="1"/>
</dbReference>
<proteinExistence type="inferred from homology"/>
<evidence type="ECO:0000259" key="13">
    <source>
        <dbReference type="SMART" id="SM00968"/>
    </source>
</evidence>
<dbReference type="InterPro" id="IPR036277">
    <property type="entry name" value="SMC_hinge_sf"/>
</dbReference>
<keyword evidence="10" id="KW-0131">Cell cycle</keyword>
<dbReference type="SUPFAM" id="SSF57997">
    <property type="entry name" value="Tropomyosin"/>
    <property type="match status" value="1"/>
</dbReference>
<evidence type="ECO:0000256" key="12">
    <source>
        <dbReference type="SAM" id="Coils"/>
    </source>
</evidence>
<keyword evidence="15" id="KW-1185">Reference proteome</keyword>
<evidence type="ECO:0000256" key="11">
    <source>
        <dbReference type="PIRNR" id="PIRNR005719"/>
    </source>
</evidence>
<evidence type="ECO:0000256" key="6">
    <source>
        <dbReference type="ARBA" id="ARBA00022840"/>
    </source>
</evidence>